<dbReference type="PANTHER" id="PTHR30502:SF0">
    <property type="entry name" value="PHOSPHOENOLPYRUVATE CARBOXYLASE FAMILY PROTEIN"/>
    <property type="match status" value="1"/>
</dbReference>
<dbReference type="EMBL" id="CAWUHC010000093">
    <property type="protein sequence ID" value="CAK7231276.1"/>
    <property type="molecule type" value="Genomic_DNA"/>
</dbReference>
<dbReference type="Gene3D" id="3.20.20.60">
    <property type="entry name" value="Phosphoenolpyruvate-binding domains"/>
    <property type="match status" value="1"/>
</dbReference>
<dbReference type="InterPro" id="IPR040442">
    <property type="entry name" value="Pyrv_kinase-like_dom_sf"/>
</dbReference>
<dbReference type="Proteomes" id="UP001642406">
    <property type="component" value="Unassembled WGS sequence"/>
</dbReference>
<dbReference type="InterPro" id="IPR005000">
    <property type="entry name" value="Aldolase/citrate-lyase_domain"/>
</dbReference>
<evidence type="ECO:0000313" key="5">
    <source>
        <dbReference type="EMBL" id="CAK7231276.1"/>
    </source>
</evidence>
<dbReference type="PROSITE" id="PS51704">
    <property type="entry name" value="GP_PDE"/>
    <property type="match status" value="1"/>
</dbReference>
<evidence type="ECO:0000313" key="6">
    <source>
        <dbReference type="Proteomes" id="UP001642406"/>
    </source>
</evidence>
<dbReference type="InterPro" id="IPR050251">
    <property type="entry name" value="HpcH-HpaI_aldolase"/>
</dbReference>
<gene>
    <name evidence="5" type="ORF">SBRCBS47491_007876</name>
</gene>
<dbReference type="InterPro" id="IPR030395">
    <property type="entry name" value="GP_PDE_dom"/>
</dbReference>
<sequence length="286" mass="29469">MGSAGTLPPITTTTTPLRRAIQASREGGGPAVGSWLTLPGFTLARTVAATGPDWVLVDCEHGNLDDAAMYHSVAAIAAAGASPIVRVPWAEPWLIKRALDSGAHGIMVPMVETKEQAEMVARASHYTSTEYPNGVRGCGGAFAPANLGLGAASYHRQANDMVFVIVQVESELGVANAAEIAAVPGIDGLFIGPADLASSMGYFPYDFATIPAVLEAAESVRVAAKAAGKTAGHFCMNAADVLVKAKAGWDFMNCGADIVALGSWMGGEMAKIKAPAAERQGGKKSE</sequence>
<keyword evidence="6" id="KW-1185">Reference proteome</keyword>
<proteinExistence type="inferred from homology"/>
<protein>
    <recommendedName>
        <fullName evidence="4">GP-PDE domain-containing protein</fullName>
    </recommendedName>
</protein>
<organism evidence="5 6">
    <name type="scientific">Sporothrix bragantina</name>
    <dbReference type="NCBI Taxonomy" id="671064"/>
    <lineage>
        <taxon>Eukaryota</taxon>
        <taxon>Fungi</taxon>
        <taxon>Dikarya</taxon>
        <taxon>Ascomycota</taxon>
        <taxon>Pezizomycotina</taxon>
        <taxon>Sordariomycetes</taxon>
        <taxon>Sordariomycetidae</taxon>
        <taxon>Ophiostomatales</taxon>
        <taxon>Ophiostomataceae</taxon>
        <taxon>Sporothrix</taxon>
    </lineage>
</organism>
<evidence type="ECO:0000259" key="4">
    <source>
        <dbReference type="PROSITE" id="PS51704"/>
    </source>
</evidence>
<keyword evidence="3" id="KW-0456">Lyase</keyword>
<evidence type="ECO:0000256" key="3">
    <source>
        <dbReference type="ARBA" id="ARBA00023239"/>
    </source>
</evidence>
<dbReference type="SUPFAM" id="SSF51621">
    <property type="entry name" value="Phosphoenolpyruvate/pyruvate domain"/>
    <property type="match status" value="1"/>
</dbReference>
<comment type="caution">
    <text evidence="5">The sequence shown here is derived from an EMBL/GenBank/DDBJ whole genome shotgun (WGS) entry which is preliminary data.</text>
</comment>
<evidence type="ECO:0000256" key="2">
    <source>
        <dbReference type="ARBA" id="ARBA00022723"/>
    </source>
</evidence>
<name>A0ABP0CJL9_9PEZI</name>
<evidence type="ECO:0000256" key="1">
    <source>
        <dbReference type="ARBA" id="ARBA00005568"/>
    </source>
</evidence>
<dbReference type="InterPro" id="IPR015813">
    <property type="entry name" value="Pyrv/PenolPyrv_kinase-like_dom"/>
</dbReference>
<feature type="domain" description="GP-PDE" evidence="4">
    <location>
        <begin position="1"/>
        <end position="118"/>
    </location>
</feature>
<comment type="similarity">
    <text evidence="1">Belongs to the HpcH/HpaI aldolase family.</text>
</comment>
<dbReference type="Pfam" id="PF03328">
    <property type="entry name" value="HpcH_HpaI"/>
    <property type="match status" value="1"/>
</dbReference>
<keyword evidence="2" id="KW-0479">Metal-binding</keyword>
<dbReference type="PANTHER" id="PTHR30502">
    <property type="entry name" value="2-KETO-3-DEOXY-L-RHAMNONATE ALDOLASE"/>
    <property type="match status" value="1"/>
</dbReference>
<accession>A0ABP0CJL9</accession>
<reference evidence="5 6" key="1">
    <citation type="submission" date="2024-01" db="EMBL/GenBank/DDBJ databases">
        <authorList>
            <person name="Allen C."/>
            <person name="Tagirdzhanova G."/>
        </authorList>
    </citation>
    <scope>NUCLEOTIDE SEQUENCE [LARGE SCALE GENOMIC DNA]</scope>
</reference>